<dbReference type="InterPro" id="IPR029058">
    <property type="entry name" value="AB_hydrolase_fold"/>
</dbReference>
<sequence length="307" mass="34525">MEPVNTSSIKNESLVNSLPGFSSNFVAVNGINLHYVRGGAGLPLILLPGWPLTWWSYHKIMPVLAEYYDVIVVDYRGMGSSDKPVDGYDKKNMASDISELVKELGLGPVHIAGHDIGAMIAFSFAANHPDQTAKLILLDANHPEESMYQLTLIPPYGGFDGERLSIDTPYFWWWSFFQVKGLSEQLMEGRAHFIFEWFFQNSLVDQNSISSFDRSVYFSAYQTKDDIRAANAWFQNFARDIEDQKSYAPLELPVLGIAGAFYDWMGAVLPAKVKNLKMVKATKTAHYPAQEEPEFTAQTIIDFIATK</sequence>
<proteinExistence type="predicted"/>
<dbReference type="SUPFAM" id="SSF53474">
    <property type="entry name" value="alpha/beta-Hydrolases"/>
    <property type="match status" value="1"/>
</dbReference>
<protein>
    <submittedName>
        <fullName evidence="3">Pimeloyl-ACP methyl ester carboxylesterase</fullName>
    </submittedName>
</protein>
<dbReference type="InterPro" id="IPR000073">
    <property type="entry name" value="AB_hydrolase_1"/>
</dbReference>
<dbReference type="InterPro" id="IPR000639">
    <property type="entry name" value="Epox_hydrolase-like"/>
</dbReference>
<dbReference type="PRINTS" id="PR00111">
    <property type="entry name" value="ABHYDROLASE"/>
</dbReference>
<evidence type="ECO:0000313" key="3">
    <source>
        <dbReference type="EMBL" id="MBB5638012.1"/>
    </source>
</evidence>
<keyword evidence="1" id="KW-0378">Hydrolase</keyword>
<dbReference type="RefSeq" id="WP_183883865.1">
    <property type="nucleotide sequence ID" value="NZ_JACHCE010000007.1"/>
</dbReference>
<evidence type="ECO:0000313" key="4">
    <source>
        <dbReference type="Proteomes" id="UP000537204"/>
    </source>
</evidence>
<dbReference type="PANTHER" id="PTHR43329">
    <property type="entry name" value="EPOXIDE HYDROLASE"/>
    <property type="match status" value="1"/>
</dbReference>
<dbReference type="AlphaFoldDB" id="A0A7W8ZQF2"/>
<accession>A0A7W8ZQF2</accession>
<dbReference type="GO" id="GO:0016787">
    <property type="term" value="F:hydrolase activity"/>
    <property type="evidence" value="ECO:0007669"/>
    <property type="project" value="UniProtKB-KW"/>
</dbReference>
<dbReference type="Proteomes" id="UP000537204">
    <property type="component" value="Unassembled WGS sequence"/>
</dbReference>
<dbReference type="EMBL" id="JACHCE010000007">
    <property type="protein sequence ID" value="MBB5638012.1"/>
    <property type="molecule type" value="Genomic_DNA"/>
</dbReference>
<reference evidence="3 4" key="1">
    <citation type="submission" date="2020-08" db="EMBL/GenBank/DDBJ databases">
        <title>Genomic Encyclopedia of Type Strains, Phase IV (KMG-V): Genome sequencing to study the core and pangenomes of soil and plant-associated prokaryotes.</title>
        <authorList>
            <person name="Whitman W."/>
        </authorList>
    </citation>
    <scope>NUCLEOTIDE SEQUENCE [LARGE SCALE GENOMIC DNA]</scope>
    <source>
        <strain evidence="3 4">S3M1</strain>
    </source>
</reference>
<evidence type="ECO:0000256" key="1">
    <source>
        <dbReference type="ARBA" id="ARBA00022801"/>
    </source>
</evidence>
<dbReference type="Gene3D" id="3.40.50.1820">
    <property type="entry name" value="alpha/beta hydrolase"/>
    <property type="match status" value="1"/>
</dbReference>
<name>A0A7W8ZQF2_9SPHI</name>
<gene>
    <name evidence="3" type="ORF">HDE68_003938</name>
</gene>
<evidence type="ECO:0000259" key="2">
    <source>
        <dbReference type="Pfam" id="PF00561"/>
    </source>
</evidence>
<dbReference type="Pfam" id="PF00561">
    <property type="entry name" value="Abhydrolase_1"/>
    <property type="match status" value="1"/>
</dbReference>
<feature type="domain" description="AB hydrolase-1" evidence="2">
    <location>
        <begin position="43"/>
        <end position="144"/>
    </location>
</feature>
<comment type="caution">
    <text evidence="3">The sequence shown here is derived from an EMBL/GenBank/DDBJ whole genome shotgun (WGS) entry which is preliminary data.</text>
</comment>
<dbReference type="PRINTS" id="PR00412">
    <property type="entry name" value="EPOXHYDRLASE"/>
</dbReference>
<organism evidence="3 4">
    <name type="scientific">Pedobacter cryoconitis</name>
    <dbReference type="NCBI Taxonomy" id="188932"/>
    <lineage>
        <taxon>Bacteria</taxon>
        <taxon>Pseudomonadati</taxon>
        <taxon>Bacteroidota</taxon>
        <taxon>Sphingobacteriia</taxon>
        <taxon>Sphingobacteriales</taxon>
        <taxon>Sphingobacteriaceae</taxon>
        <taxon>Pedobacter</taxon>
    </lineage>
</organism>